<keyword evidence="6 7" id="KW-0472">Membrane</keyword>
<dbReference type="GO" id="GO:0009246">
    <property type="term" value="P:enterobacterial common antigen biosynthetic process"/>
    <property type="evidence" value="ECO:0007669"/>
    <property type="project" value="TreeGrafter"/>
</dbReference>
<protein>
    <submittedName>
        <fullName evidence="9">Acyltransferase-like protein</fullName>
    </submittedName>
</protein>
<keyword evidence="5 7" id="KW-1133">Transmembrane helix</keyword>
<dbReference type="PANTHER" id="PTHR40074">
    <property type="entry name" value="O-ACETYLTRANSFERASE WECH"/>
    <property type="match status" value="1"/>
</dbReference>
<evidence type="ECO:0000256" key="7">
    <source>
        <dbReference type="SAM" id="Phobius"/>
    </source>
</evidence>
<feature type="transmembrane region" description="Helical" evidence="7">
    <location>
        <begin position="97"/>
        <end position="118"/>
    </location>
</feature>
<evidence type="ECO:0000259" key="8">
    <source>
        <dbReference type="Pfam" id="PF01757"/>
    </source>
</evidence>
<evidence type="ECO:0000256" key="5">
    <source>
        <dbReference type="ARBA" id="ARBA00022989"/>
    </source>
</evidence>
<keyword evidence="4 7" id="KW-0812">Transmembrane</keyword>
<feature type="transmembrane region" description="Helical" evidence="7">
    <location>
        <begin position="321"/>
        <end position="342"/>
    </location>
</feature>
<feature type="transmembrane region" description="Helical" evidence="7">
    <location>
        <begin position="54"/>
        <end position="76"/>
    </location>
</feature>
<dbReference type="AlphaFoldDB" id="A0A4R7D0P1"/>
<feature type="transmembrane region" description="Helical" evidence="7">
    <location>
        <begin position="226"/>
        <end position="246"/>
    </location>
</feature>
<feature type="transmembrane region" description="Helical" evidence="7">
    <location>
        <begin position="282"/>
        <end position="301"/>
    </location>
</feature>
<dbReference type="Proteomes" id="UP000294752">
    <property type="component" value="Unassembled WGS sequence"/>
</dbReference>
<comment type="caution">
    <text evidence="9">The sequence shown here is derived from an EMBL/GenBank/DDBJ whole genome shotgun (WGS) entry which is preliminary data.</text>
</comment>
<dbReference type="GO" id="GO:0005886">
    <property type="term" value="C:plasma membrane"/>
    <property type="evidence" value="ECO:0007669"/>
    <property type="project" value="UniProtKB-SubCell"/>
</dbReference>
<accession>A0A4R7D0P1</accession>
<keyword evidence="3" id="KW-1003">Cell membrane</keyword>
<feature type="transmembrane region" description="Helical" evidence="7">
    <location>
        <begin position="167"/>
        <end position="189"/>
    </location>
</feature>
<name>A0A4R7D0P1_9SPHI</name>
<sequence length="361" mass="41597">MVDLEIKRQQSEAVEILRFPLMFLVIFVHMLPYEQRAIPPVFGGESVYIFVSELISHHIGRIAVPFFFVFSGYFFFSKIDNWTANLYFTQLKKRYSTLLFPYIFWNLALVIVIVVVNLMLEYVGRAPNENYHDLRQSSLYDLFWGYPINFPLWYIRDLMVMVVLSPIFYYFFKLLRGFGLCIIAVLYLSTLESNLPGISSTAIMYFGLGAYVSLAKVDVVNFCLRYGKLFAALALVALAVTALYTAKPENEYVVRTFVLFALPSVFLLAISLAKKSRVKRYLLMLSPAVFFIYATHTIYILGKLKGAFSRTSFAEPGWGMLMGYFLIPVLCMAVLLLFYFLLHRYLPKPLSLVTGSRIKQL</sequence>
<dbReference type="RefSeq" id="WP_133640108.1">
    <property type="nucleotide sequence ID" value="NZ_SNZV01000004.1"/>
</dbReference>
<comment type="similarity">
    <text evidence="2">Belongs to the acyltransferase 3 family.</text>
</comment>
<dbReference type="GO" id="GO:0016413">
    <property type="term" value="F:O-acetyltransferase activity"/>
    <property type="evidence" value="ECO:0007669"/>
    <property type="project" value="TreeGrafter"/>
</dbReference>
<reference evidence="9 10" key="1">
    <citation type="submission" date="2019-03" db="EMBL/GenBank/DDBJ databases">
        <title>Genomic Encyclopedia of Type Strains, Phase III (KMG-III): the genomes of soil and plant-associated and newly described type strains.</title>
        <authorList>
            <person name="Whitman W."/>
        </authorList>
    </citation>
    <scope>NUCLEOTIDE SEQUENCE [LARGE SCALE GENOMIC DNA]</scope>
    <source>
        <strain evidence="9 10">CGMCC 1.12801</strain>
    </source>
</reference>
<evidence type="ECO:0000256" key="3">
    <source>
        <dbReference type="ARBA" id="ARBA00022475"/>
    </source>
</evidence>
<keyword evidence="10" id="KW-1185">Reference proteome</keyword>
<organism evidence="9 10">
    <name type="scientific">Sphingobacterium paludis</name>
    <dbReference type="NCBI Taxonomy" id="1476465"/>
    <lineage>
        <taxon>Bacteria</taxon>
        <taxon>Pseudomonadati</taxon>
        <taxon>Bacteroidota</taxon>
        <taxon>Sphingobacteriia</taxon>
        <taxon>Sphingobacteriales</taxon>
        <taxon>Sphingobacteriaceae</taxon>
        <taxon>Sphingobacterium</taxon>
    </lineage>
</organism>
<proteinExistence type="inferred from homology"/>
<keyword evidence="9" id="KW-0808">Transferase</keyword>
<keyword evidence="9" id="KW-0012">Acyltransferase</keyword>
<dbReference type="InterPro" id="IPR002656">
    <property type="entry name" value="Acyl_transf_3_dom"/>
</dbReference>
<evidence type="ECO:0000256" key="4">
    <source>
        <dbReference type="ARBA" id="ARBA00022692"/>
    </source>
</evidence>
<feature type="transmembrane region" description="Helical" evidence="7">
    <location>
        <begin position="16"/>
        <end position="34"/>
    </location>
</feature>
<gene>
    <name evidence="9" type="ORF">B0I21_104118</name>
</gene>
<dbReference type="EMBL" id="SNZV01000004">
    <property type="protein sequence ID" value="TDS13792.1"/>
    <property type="molecule type" value="Genomic_DNA"/>
</dbReference>
<evidence type="ECO:0000256" key="1">
    <source>
        <dbReference type="ARBA" id="ARBA00004651"/>
    </source>
</evidence>
<evidence type="ECO:0000313" key="9">
    <source>
        <dbReference type="EMBL" id="TDS13792.1"/>
    </source>
</evidence>
<dbReference type="PANTHER" id="PTHR40074:SF2">
    <property type="entry name" value="O-ACETYLTRANSFERASE WECH"/>
    <property type="match status" value="1"/>
</dbReference>
<evidence type="ECO:0000256" key="2">
    <source>
        <dbReference type="ARBA" id="ARBA00007400"/>
    </source>
</evidence>
<evidence type="ECO:0000256" key="6">
    <source>
        <dbReference type="ARBA" id="ARBA00023136"/>
    </source>
</evidence>
<feature type="transmembrane region" description="Helical" evidence="7">
    <location>
        <begin position="252"/>
        <end position="270"/>
    </location>
</feature>
<evidence type="ECO:0000313" key="10">
    <source>
        <dbReference type="Proteomes" id="UP000294752"/>
    </source>
</evidence>
<feature type="domain" description="Acyltransferase 3" evidence="8">
    <location>
        <begin position="13"/>
        <end position="338"/>
    </location>
</feature>
<comment type="subcellular location">
    <subcellularLocation>
        <location evidence="1">Cell membrane</location>
        <topology evidence="1">Multi-pass membrane protein</topology>
    </subcellularLocation>
</comment>
<dbReference type="Pfam" id="PF01757">
    <property type="entry name" value="Acyl_transf_3"/>
    <property type="match status" value="1"/>
</dbReference>
<feature type="transmembrane region" description="Helical" evidence="7">
    <location>
        <begin position="195"/>
        <end position="214"/>
    </location>
</feature>
<dbReference type="OrthoDB" id="1072135at2"/>